<dbReference type="RefSeq" id="WP_249656389.1">
    <property type="nucleotide sequence ID" value="NZ_JAMFMA010000001.1"/>
</dbReference>
<accession>A0ABT0PRW7</accession>
<evidence type="ECO:0000256" key="1">
    <source>
        <dbReference type="SAM" id="SignalP"/>
    </source>
</evidence>
<evidence type="ECO:0000313" key="2">
    <source>
        <dbReference type="EMBL" id="MCL6273208.1"/>
    </source>
</evidence>
<comment type="caution">
    <text evidence="2">The sequence shown here is derived from an EMBL/GenBank/DDBJ whole genome shotgun (WGS) entry which is preliminary data.</text>
</comment>
<keyword evidence="3" id="KW-1185">Reference proteome</keyword>
<organism evidence="2 3">
    <name type="scientific">Flagellimonas spongiicola</name>
    <dbReference type="NCBI Taxonomy" id="2942208"/>
    <lineage>
        <taxon>Bacteria</taxon>
        <taxon>Pseudomonadati</taxon>
        <taxon>Bacteroidota</taxon>
        <taxon>Flavobacteriia</taxon>
        <taxon>Flavobacteriales</taxon>
        <taxon>Flavobacteriaceae</taxon>
        <taxon>Flagellimonas</taxon>
    </lineage>
</organism>
<keyword evidence="1" id="KW-0732">Signal</keyword>
<protein>
    <recommendedName>
        <fullName evidence="4">Macroglobulin domain-containing protein</fullName>
    </recommendedName>
</protein>
<gene>
    <name evidence="2" type="ORF">M3P19_04265</name>
</gene>
<sequence>MRYSIITLFTALIVTVTGWAQSANSNQNDFLTTIPQEKVFVQYNESLLFSGEPLLYKLYSLDAQKRKLTTISKIGYVSLVDKNGNTVFTHKVRLTNGAGYGDFFVPTSIPTGSYKLLGYTQWMKNFGSENFFQSDIHIINPYQPIPEEYLAKPLDSMQMANQSRVKASPNVATTRTAEAPIQVSLDKESLGQRERLTVNFTTSDENLKAGNYALSIRKMDGVDAPNRMGPADFVSQYLNKRNNANGSGQFSLPELRGEVLSGTITNKDSNTPAADVRVSLSLPGDNYLFNVATSDQNGRFRFLLDQEYDNVTAAFQVLADNWDDYEITMDEAQKRFDNLNISELEVSESLGEFILQKSIENQIENGFRAVKSDSVLPAVHEQPFYRKFTVDYNLDDYTRFNSIQETIIEVVDQLSVRRLDNGERAFEIRPEQGFTDLALLPMVFVDGLFIKKHEDFMDYSAKKIQRIRFSREKVILGPQVFQGVLHFETIEGDFYSDFYTPHIVNQNLFKPQTKKIHFNQGYGSGANQSRVPDFRHQLLWEPNLDLSAGNNEVSLYTSDVAGTYLLILEGFSSTGTPVSVKRQFKVQ</sequence>
<feature type="chain" id="PRO_5045445904" description="Macroglobulin domain-containing protein" evidence="1">
    <location>
        <begin position="23"/>
        <end position="587"/>
    </location>
</feature>
<name>A0ABT0PRW7_9FLAO</name>
<evidence type="ECO:0008006" key="4">
    <source>
        <dbReference type="Google" id="ProtNLM"/>
    </source>
</evidence>
<evidence type="ECO:0000313" key="3">
    <source>
        <dbReference type="Proteomes" id="UP001203607"/>
    </source>
</evidence>
<proteinExistence type="predicted"/>
<dbReference type="EMBL" id="JAMFMA010000001">
    <property type="protein sequence ID" value="MCL6273208.1"/>
    <property type="molecule type" value="Genomic_DNA"/>
</dbReference>
<reference evidence="2 3" key="1">
    <citation type="submission" date="2022-05" db="EMBL/GenBank/DDBJ databases">
        <authorList>
            <person name="Park J.-S."/>
        </authorList>
    </citation>
    <scope>NUCLEOTIDE SEQUENCE [LARGE SCALE GENOMIC DNA]</scope>
    <source>
        <strain evidence="2 3">2012CJ35-5</strain>
    </source>
</reference>
<feature type="signal peptide" evidence="1">
    <location>
        <begin position="1"/>
        <end position="22"/>
    </location>
</feature>
<dbReference type="Proteomes" id="UP001203607">
    <property type="component" value="Unassembled WGS sequence"/>
</dbReference>